<comment type="caution">
    <text evidence="1">The sequence shown here is derived from an EMBL/GenBank/DDBJ whole genome shotgun (WGS) entry which is preliminary data.</text>
</comment>
<dbReference type="AlphaFoldDB" id="A0A8X8KKX3"/>
<reference evidence="1" key="1">
    <citation type="submission" date="2020-05" db="EMBL/GenBank/DDBJ databases">
        <title>Fertoebacter nigrum gen. nov., sp. nov., a new member of the family Rhodobacteraceae.</title>
        <authorList>
            <person name="Szuroczki S."/>
            <person name="Abbaszade G."/>
            <person name="Buni D."/>
            <person name="Schumann P."/>
            <person name="Toth E."/>
        </authorList>
    </citation>
    <scope>NUCLEOTIDE SEQUENCE</scope>
    <source>
        <strain evidence="1">RG-N-1a</strain>
    </source>
</reference>
<keyword evidence="2" id="KW-1185">Reference proteome</keyword>
<dbReference type="SUPFAM" id="SSF55961">
    <property type="entry name" value="Bet v1-like"/>
    <property type="match status" value="1"/>
</dbReference>
<dbReference type="InterPro" id="IPR019587">
    <property type="entry name" value="Polyketide_cyclase/dehydratase"/>
</dbReference>
<protein>
    <submittedName>
        <fullName evidence="1">SRPBCC family protein</fullName>
    </submittedName>
</protein>
<dbReference type="Proteomes" id="UP000484076">
    <property type="component" value="Unassembled WGS sequence"/>
</dbReference>
<name>A0A8X8KKX3_9RHOB</name>
<dbReference type="EMBL" id="WHUT02000005">
    <property type="protein sequence ID" value="NUB44719.1"/>
    <property type="molecule type" value="Genomic_DNA"/>
</dbReference>
<dbReference type="RefSeq" id="WP_152826020.1">
    <property type="nucleotide sequence ID" value="NZ_WHUT02000005.1"/>
</dbReference>
<dbReference type="Gene3D" id="3.30.530.20">
    <property type="match status" value="1"/>
</dbReference>
<dbReference type="InterPro" id="IPR023393">
    <property type="entry name" value="START-like_dom_sf"/>
</dbReference>
<dbReference type="CDD" id="cd07812">
    <property type="entry name" value="SRPBCC"/>
    <property type="match status" value="1"/>
</dbReference>
<evidence type="ECO:0000313" key="2">
    <source>
        <dbReference type="Proteomes" id="UP000484076"/>
    </source>
</evidence>
<accession>A0A8X8KKX3</accession>
<sequence length="157" mass="17599">MKLNAKEDIEAPLAFVFDALADFDGWERAALRRGAEVVRSDATRGTGPGMAWQVAFSFRGKRRQMAITLKRLDRPQRLEFTGVGTAVDGALDLDLVELGPRRTRVTVVTEVKPRTLAARLFLQSLRLAKAKVTKRFESRVALIAADIEDRYKRSLRG</sequence>
<organism evidence="1 2">
    <name type="scientific">Fertoeibacter niger</name>
    <dbReference type="NCBI Taxonomy" id="2656921"/>
    <lineage>
        <taxon>Bacteria</taxon>
        <taxon>Pseudomonadati</taxon>
        <taxon>Pseudomonadota</taxon>
        <taxon>Alphaproteobacteria</taxon>
        <taxon>Rhodobacterales</taxon>
        <taxon>Paracoccaceae</taxon>
        <taxon>Fertoeibacter</taxon>
    </lineage>
</organism>
<proteinExistence type="predicted"/>
<dbReference type="Pfam" id="PF10604">
    <property type="entry name" value="Polyketide_cyc2"/>
    <property type="match status" value="1"/>
</dbReference>
<gene>
    <name evidence="1" type="ORF">GEU84_010020</name>
</gene>
<evidence type="ECO:0000313" key="1">
    <source>
        <dbReference type="EMBL" id="NUB44719.1"/>
    </source>
</evidence>